<feature type="binding site" evidence="12">
    <location>
        <position position="471"/>
    </location>
    <ligand>
        <name>Mg(2+)</name>
        <dbReference type="ChEBI" id="CHEBI:18420"/>
    </ligand>
</feature>
<comment type="similarity">
    <text evidence="3 13">Belongs to the TPP enzyme family.</text>
</comment>
<keyword evidence="19" id="KW-1185">Reference proteome</keyword>
<comment type="cofactor">
    <cofactor evidence="2">
        <name>thiamine diphosphate</name>
        <dbReference type="ChEBI" id="CHEBI:58937"/>
    </cofactor>
</comment>
<evidence type="ECO:0000259" key="17">
    <source>
        <dbReference type="Pfam" id="PF02776"/>
    </source>
</evidence>
<dbReference type="Pfam" id="PF02776">
    <property type="entry name" value="TPP_enzyme_N"/>
    <property type="match status" value="1"/>
</dbReference>
<feature type="domain" description="Thiamine pyrophosphate enzyme TPP-binding" evidence="16">
    <location>
        <begin position="419"/>
        <end position="502"/>
    </location>
</feature>
<dbReference type="EMBL" id="JAQJAN010000020">
    <property type="protein sequence ID" value="KAJ5704037.1"/>
    <property type="molecule type" value="Genomic_DNA"/>
</dbReference>
<keyword evidence="9 13" id="KW-0786">Thiamine pyrophosphate</keyword>
<dbReference type="InterPro" id="IPR012110">
    <property type="entry name" value="PDC/IPDC-like"/>
</dbReference>
<evidence type="ECO:0000256" key="5">
    <source>
        <dbReference type="ARBA" id="ARBA00014422"/>
    </source>
</evidence>
<feature type="compositionally biased region" description="Polar residues" evidence="14">
    <location>
        <begin position="371"/>
        <end position="380"/>
    </location>
</feature>
<evidence type="ECO:0000256" key="11">
    <source>
        <dbReference type="PIRSR" id="PIRSR036565-1"/>
    </source>
</evidence>
<evidence type="ECO:0000256" key="12">
    <source>
        <dbReference type="PIRSR" id="PIRSR036565-2"/>
    </source>
</evidence>
<evidence type="ECO:0000259" key="15">
    <source>
        <dbReference type="Pfam" id="PF00205"/>
    </source>
</evidence>
<dbReference type="EC" id="4.1.1.1" evidence="4"/>
<dbReference type="Gene3D" id="3.40.50.1220">
    <property type="entry name" value="TPP-binding domain"/>
    <property type="match status" value="1"/>
</dbReference>
<evidence type="ECO:0000256" key="6">
    <source>
        <dbReference type="ARBA" id="ARBA00022723"/>
    </source>
</evidence>
<proteinExistence type="inferred from homology"/>
<evidence type="ECO:0000256" key="4">
    <source>
        <dbReference type="ARBA" id="ARBA00013202"/>
    </source>
</evidence>
<dbReference type="InterPro" id="IPR012000">
    <property type="entry name" value="Thiamin_PyroP_enz_cen_dom"/>
</dbReference>
<dbReference type="GO" id="GO:0004737">
    <property type="term" value="F:pyruvate decarboxylase activity"/>
    <property type="evidence" value="ECO:0007669"/>
    <property type="project" value="UniProtKB-EC"/>
</dbReference>
<dbReference type="GO" id="GO:0030976">
    <property type="term" value="F:thiamine pyrophosphate binding"/>
    <property type="evidence" value="ECO:0007669"/>
    <property type="project" value="InterPro"/>
</dbReference>
<feature type="binding site" evidence="11">
    <location>
        <position position="504"/>
    </location>
    <ligand>
        <name>pyruvate</name>
        <dbReference type="ChEBI" id="CHEBI:15361"/>
        <label>1</label>
        <note>substrate; ligand shared between two neighboring subunits</note>
    </ligand>
</feature>
<evidence type="ECO:0000256" key="13">
    <source>
        <dbReference type="RuleBase" id="RU362132"/>
    </source>
</evidence>
<feature type="domain" description="Thiamine pyrophosphate enzyme N-terminal TPP-binding" evidence="17">
    <location>
        <begin position="1"/>
        <end position="103"/>
    </location>
</feature>
<dbReference type="InterPro" id="IPR029035">
    <property type="entry name" value="DHS-like_NAD/FAD-binding_dom"/>
</dbReference>
<dbReference type="FunFam" id="3.40.50.970:FF:000019">
    <property type="entry name" value="Pyruvate decarboxylase isozyme"/>
    <property type="match status" value="1"/>
</dbReference>
<dbReference type="CDD" id="cd07038">
    <property type="entry name" value="TPP_PYR_PDC_IPDC_like"/>
    <property type="match status" value="1"/>
</dbReference>
<evidence type="ECO:0000313" key="18">
    <source>
        <dbReference type="EMBL" id="KAJ5704037.1"/>
    </source>
</evidence>
<comment type="caution">
    <text evidence="18">The sequence shown here is derived from an EMBL/GenBank/DDBJ whole genome shotgun (WGS) entry which is preliminary data.</text>
</comment>
<dbReference type="FunFam" id="3.40.50.970:FF:000024">
    <property type="entry name" value="Pyruvate decarboxylase isozyme"/>
    <property type="match status" value="1"/>
</dbReference>
<dbReference type="Pfam" id="PF02775">
    <property type="entry name" value="TPP_enzyme_C"/>
    <property type="match status" value="1"/>
</dbReference>
<feature type="domain" description="Thiamine pyrophosphate enzyme central" evidence="15">
    <location>
        <begin position="200"/>
        <end position="323"/>
    </location>
</feature>
<evidence type="ECO:0000256" key="10">
    <source>
        <dbReference type="ARBA" id="ARBA00023239"/>
    </source>
</evidence>
<reference evidence="18" key="1">
    <citation type="journal article" date="2023" name="IMA Fungus">
        <title>Comparative genomic study of the Penicillium genus elucidates a diverse pangenome and 15 lateral gene transfer events.</title>
        <authorList>
            <person name="Petersen C."/>
            <person name="Sorensen T."/>
            <person name="Nielsen M.R."/>
            <person name="Sondergaard T.E."/>
            <person name="Sorensen J.L."/>
            <person name="Fitzpatrick D.A."/>
            <person name="Frisvad J.C."/>
            <person name="Nielsen K.L."/>
        </authorList>
    </citation>
    <scope>NUCLEOTIDE SEQUENCE</scope>
    <source>
        <strain evidence="18">IBT 17514</strain>
    </source>
</reference>
<feature type="binding site" evidence="12">
    <location>
        <position position="498"/>
    </location>
    <ligand>
        <name>Mg(2+)</name>
        <dbReference type="ChEBI" id="CHEBI:18420"/>
    </ligand>
</feature>
<comment type="cofactor">
    <cofactor evidence="12">
        <name>Mg(2+)</name>
        <dbReference type="ChEBI" id="CHEBI:18420"/>
    </cofactor>
    <text evidence="12">Binds 1 Mg(2+) per subunit.</text>
</comment>
<reference evidence="18" key="2">
    <citation type="submission" date="2023-01" db="EMBL/GenBank/DDBJ databases">
        <authorList>
            <person name="Petersen C."/>
        </authorList>
    </citation>
    <scope>NUCLEOTIDE SEQUENCE</scope>
    <source>
        <strain evidence="18">IBT 17514</strain>
    </source>
</reference>
<keyword evidence="6 12" id="KW-0479">Metal-binding</keyword>
<dbReference type="AlphaFoldDB" id="A0AAD6HBS8"/>
<dbReference type="PIRSF" id="PIRSF036565">
    <property type="entry name" value="Pyruvt_ip_decrb"/>
    <property type="match status" value="1"/>
</dbReference>
<dbReference type="Pfam" id="PF00205">
    <property type="entry name" value="TPP_enzyme_M"/>
    <property type="match status" value="1"/>
</dbReference>
<name>A0AAD6HBS8_9EURO</name>
<evidence type="ECO:0000256" key="8">
    <source>
        <dbReference type="ARBA" id="ARBA00022842"/>
    </source>
</evidence>
<evidence type="ECO:0000313" key="19">
    <source>
        <dbReference type="Proteomes" id="UP001215712"/>
    </source>
</evidence>
<gene>
    <name evidence="18" type="ORF">N7493_011175</name>
</gene>
<organism evidence="18 19">
    <name type="scientific">Penicillium malachiteum</name>
    <dbReference type="NCBI Taxonomy" id="1324776"/>
    <lineage>
        <taxon>Eukaryota</taxon>
        <taxon>Fungi</taxon>
        <taxon>Dikarya</taxon>
        <taxon>Ascomycota</taxon>
        <taxon>Pezizomycotina</taxon>
        <taxon>Eurotiomycetes</taxon>
        <taxon>Eurotiomycetidae</taxon>
        <taxon>Eurotiales</taxon>
        <taxon>Aspergillaceae</taxon>
        <taxon>Penicillium</taxon>
    </lineage>
</organism>
<dbReference type="InterPro" id="IPR012001">
    <property type="entry name" value="Thiamin_PyroP_enz_TPP-bd_dom"/>
</dbReference>
<evidence type="ECO:0000259" key="16">
    <source>
        <dbReference type="Pfam" id="PF02775"/>
    </source>
</evidence>
<keyword evidence="7" id="KW-0210">Decarboxylase</keyword>
<dbReference type="SUPFAM" id="SSF52518">
    <property type="entry name" value="Thiamin diphosphate-binding fold (THDP-binding)"/>
    <property type="match status" value="2"/>
</dbReference>
<dbReference type="InterPro" id="IPR029061">
    <property type="entry name" value="THDP-binding"/>
</dbReference>
<comment type="catalytic activity">
    <reaction evidence="1">
        <text>a 2-oxocarboxylate + H(+) = an aldehyde + CO2</text>
        <dbReference type="Rhea" id="RHEA:11628"/>
        <dbReference type="ChEBI" id="CHEBI:15378"/>
        <dbReference type="ChEBI" id="CHEBI:16526"/>
        <dbReference type="ChEBI" id="CHEBI:17478"/>
        <dbReference type="ChEBI" id="CHEBI:35179"/>
        <dbReference type="EC" id="4.1.1.1"/>
    </reaction>
</comment>
<feature type="region of interest" description="Disordered" evidence="14">
    <location>
        <begin position="337"/>
        <end position="380"/>
    </location>
</feature>
<feature type="compositionally biased region" description="Low complexity" evidence="14">
    <location>
        <begin position="337"/>
        <end position="364"/>
    </location>
</feature>
<dbReference type="GO" id="GO:0000287">
    <property type="term" value="F:magnesium ion binding"/>
    <property type="evidence" value="ECO:0007669"/>
    <property type="project" value="InterPro"/>
</dbReference>
<dbReference type="SUPFAM" id="SSF52467">
    <property type="entry name" value="DHS-like NAD/FAD-binding domain"/>
    <property type="match status" value="1"/>
</dbReference>
<dbReference type="Proteomes" id="UP001215712">
    <property type="component" value="Unassembled WGS sequence"/>
</dbReference>
<evidence type="ECO:0000256" key="7">
    <source>
        <dbReference type="ARBA" id="ARBA00022793"/>
    </source>
</evidence>
<dbReference type="GO" id="GO:0005634">
    <property type="term" value="C:nucleus"/>
    <property type="evidence" value="ECO:0007669"/>
    <property type="project" value="TreeGrafter"/>
</dbReference>
<dbReference type="PANTHER" id="PTHR43452:SF30">
    <property type="entry name" value="PYRUVATE DECARBOXYLASE ISOZYME 1-RELATED"/>
    <property type="match status" value="1"/>
</dbReference>
<dbReference type="Gene3D" id="3.40.50.970">
    <property type="match status" value="2"/>
</dbReference>
<evidence type="ECO:0000256" key="3">
    <source>
        <dbReference type="ARBA" id="ARBA00007812"/>
    </source>
</evidence>
<keyword evidence="10" id="KW-0456">Lyase</keyword>
<protein>
    <recommendedName>
        <fullName evidence="5">Pyruvate decarboxylase</fullName>
        <ecNumber evidence="4">4.1.1.1</ecNumber>
    </recommendedName>
</protein>
<dbReference type="InterPro" id="IPR011766">
    <property type="entry name" value="TPP_enzyme_TPP-bd"/>
</dbReference>
<dbReference type="GO" id="GO:0005829">
    <property type="term" value="C:cytosol"/>
    <property type="evidence" value="ECO:0007669"/>
    <property type="project" value="TreeGrafter"/>
</dbReference>
<keyword evidence="8 12" id="KW-0460">Magnesium</keyword>
<accession>A0AAD6HBS8</accession>
<feature type="binding site" evidence="12">
    <location>
        <position position="500"/>
    </location>
    <ligand>
        <name>Mg(2+)</name>
        <dbReference type="ChEBI" id="CHEBI:18420"/>
    </ligand>
</feature>
<evidence type="ECO:0000256" key="1">
    <source>
        <dbReference type="ARBA" id="ARBA00001041"/>
    </source>
</evidence>
<dbReference type="GO" id="GO:0000949">
    <property type="term" value="P:aromatic amino acid family catabolic process to alcohol via Ehrlich pathway"/>
    <property type="evidence" value="ECO:0007669"/>
    <property type="project" value="TreeGrafter"/>
</dbReference>
<evidence type="ECO:0000256" key="2">
    <source>
        <dbReference type="ARBA" id="ARBA00001964"/>
    </source>
</evidence>
<dbReference type="CDD" id="cd02005">
    <property type="entry name" value="TPP_PDC_IPDC"/>
    <property type="match status" value="1"/>
</dbReference>
<sequence length="597" mass="65670">MHIAEYLFRRLYQIDIRAVFGIPGDFNLNALDYIEECGLNWIGNVNELNAGYAADGYARIKGISAIVTTFGVGELSTINAIAGASAELVPIIHIVGFPSAIIRENKLPVHHSLADGDFELFMKMSERFSSATIILDDPSKATKIIDDTIIQCYRSSKPVYIGFPLDMVQVDIDPSPLEHPLLLRLAASNFTDAEGAATKAIQDRLSQARNPIIIVDRPAGRYQTLEASRAFVENSSLPCFCWPMAKGIINESLPNFRGVYGGSVCSKEVREQVKSCDLILLLGNRPTDLNNGGFKNHLPDVERIVFQQNSVQIGENIHTNLHLGNVLGSLSNTICESPSISSPSSPPSGMSSPPSSVGSGEESPNFPFKESGQSVGDSTIDPTSAVTHDWLWNRIGSWLEEDDILAMDVGTSSFGGLWCRYPRGVQPLFQLLWCSIGYAMGATVGAAIAAREQEQASEKPLRRRTILFTGDGSLQMTAQEISTLVRQELGPIIFVICNDGYTIERYVHGWDKSYNDIQPWNYQLLPTVFNPKPNTLRTYSVRTKGELEMLLADDLFGPAENFGKDNPEPLRLVEIHMDKHDAPRTIPDTLAGLHGKK</sequence>
<evidence type="ECO:0000256" key="9">
    <source>
        <dbReference type="ARBA" id="ARBA00023052"/>
    </source>
</evidence>
<dbReference type="InterPro" id="IPR047213">
    <property type="entry name" value="TPP_PYR_PDC_IPDC-like"/>
</dbReference>
<dbReference type="InterPro" id="IPR047214">
    <property type="entry name" value="TPP_PDC_IPDC"/>
</dbReference>
<feature type="binding site" evidence="11">
    <location>
        <position position="111"/>
    </location>
    <ligand>
        <name>pyruvate</name>
        <dbReference type="ChEBI" id="CHEBI:15361"/>
        <label>1</label>
        <note>substrate; ligand shared between two neighboring subunits</note>
    </ligand>
</feature>
<feature type="binding site" evidence="11">
    <location>
        <position position="25"/>
    </location>
    <ligand>
        <name>pyruvate</name>
        <dbReference type="ChEBI" id="CHEBI:15361"/>
        <label>1</label>
        <note>substrate; ligand shared between two neighboring subunits</note>
    </ligand>
</feature>
<evidence type="ECO:0000256" key="14">
    <source>
        <dbReference type="SAM" id="MobiDB-lite"/>
    </source>
</evidence>
<feature type="binding site" evidence="11">
    <location>
        <position position="153"/>
    </location>
    <ligand>
        <name>pyruvate</name>
        <dbReference type="ChEBI" id="CHEBI:15361"/>
        <label>2</label>
        <note>allosteric activator</note>
    </ligand>
</feature>
<dbReference type="PANTHER" id="PTHR43452">
    <property type="entry name" value="PYRUVATE DECARBOXYLASE"/>
    <property type="match status" value="1"/>
</dbReference>